<name>A0A9P7YHX7_9HELO</name>
<dbReference type="Pfam" id="PF15496">
    <property type="entry name" value="DUF4646"/>
    <property type="match status" value="1"/>
</dbReference>
<dbReference type="InterPro" id="IPR028018">
    <property type="entry name" value="DUF4646"/>
</dbReference>
<feature type="compositionally biased region" description="Basic and acidic residues" evidence="1">
    <location>
        <begin position="224"/>
        <end position="233"/>
    </location>
</feature>
<feature type="compositionally biased region" description="Basic and acidic residues" evidence="1">
    <location>
        <begin position="184"/>
        <end position="194"/>
    </location>
</feature>
<comment type="caution">
    <text evidence="2">The sequence shown here is derived from an EMBL/GenBank/DDBJ whole genome shotgun (WGS) entry which is preliminary data.</text>
</comment>
<protein>
    <submittedName>
        <fullName evidence="2">Uncharacterized protein</fullName>
    </submittedName>
</protein>
<accession>A0A9P7YHX7</accession>
<proteinExistence type="predicted"/>
<organism evidence="2 3">
    <name type="scientific">Amylocarpus encephaloides</name>
    <dbReference type="NCBI Taxonomy" id="45428"/>
    <lineage>
        <taxon>Eukaryota</taxon>
        <taxon>Fungi</taxon>
        <taxon>Dikarya</taxon>
        <taxon>Ascomycota</taxon>
        <taxon>Pezizomycotina</taxon>
        <taxon>Leotiomycetes</taxon>
        <taxon>Helotiales</taxon>
        <taxon>Helotiales incertae sedis</taxon>
        <taxon>Amylocarpus</taxon>
    </lineage>
</organism>
<keyword evidence="3" id="KW-1185">Reference proteome</keyword>
<dbReference type="OrthoDB" id="252020at2759"/>
<feature type="compositionally biased region" description="Polar residues" evidence="1">
    <location>
        <begin position="199"/>
        <end position="213"/>
    </location>
</feature>
<evidence type="ECO:0000313" key="2">
    <source>
        <dbReference type="EMBL" id="KAG9233842.1"/>
    </source>
</evidence>
<evidence type="ECO:0000313" key="3">
    <source>
        <dbReference type="Proteomes" id="UP000824998"/>
    </source>
</evidence>
<dbReference type="Proteomes" id="UP000824998">
    <property type="component" value="Unassembled WGS sequence"/>
</dbReference>
<sequence>MRTPSWTKFMIPTKTESLSSGFPYDERLAALRISHENWFQFSSSIVKASKLTAKEDFAAWTTGITTGTLSSPFLLVFAPMVGIWAGKKVHRKTLQSNVEEKLTGDGDLRSILRNWNEHEFSKNGFQAWLEVPSTTGKNSSKRFSILIVPDDGMSPAAQPSLMPLHHPGLVEADAQQDIRELDGTQVEPARESRSIRRLQLTSTSNPVSRTNSPALPHAGYTDTKSGEIRHELE</sequence>
<feature type="region of interest" description="Disordered" evidence="1">
    <location>
        <begin position="184"/>
        <end position="233"/>
    </location>
</feature>
<gene>
    <name evidence="2" type="ORF">BJ875DRAFT_463137</name>
</gene>
<evidence type="ECO:0000256" key="1">
    <source>
        <dbReference type="SAM" id="MobiDB-lite"/>
    </source>
</evidence>
<dbReference type="EMBL" id="MU251484">
    <property type="protein sequence ID" value="KAG9233842.1"/>
    <property type="molecule type" value="Genomic_DNA"/>
</dbReference>
<dbReference type="AlphaFoldDB" id="A0A9P7YHX7"/>
<reference evidence="2" key="1">
    <citation type="journal article" date="2021" name="IMA Fungus">
        <title>Genomic characterization of three marine fungi, including Emericellopsis atlantica sp. nov. with signatures of a generalist lifestyle and marine biomass degradation.</title>
        <authorList>
            <person name="Hagestad O.C."/>
            <person name="Hou L."/>
            <person name="Andersen J.H."/>
            <person name="Hansen E.H."/>
            <person name="Altermark B."/>
            <person name="Li C."/>
            <person name="Kuhnert E."/>
            <person name="Cox R.J."/>
            <person name="Crous P.W."/>
            <person name="Spatafora J.W."/>
            <person name="Lail K."/>
            <person name="Amirebrahimi M."/>
            <person name="Lipzen A."/>
            <person name="Pangilinan J."/>
            <person name="Andreopoulos W."/>
            <person name="Hayes R.D."/>
            <person name="Ng V."/>
            <person name="Grigoriev I.V."/>
            <person name="Jackson S.A."/>
            <person name="Sutton T.D.S."/>
            <person name="Dobson A.D.W."/>
            <person name="Rama T."/>
        </authorList>
    </citation>
    <scope>NUCLEOTIDE SEQUENCE</scope>
    <source>
        <strain evidence="2">TRa018bII</strain>
    </source>
</reference>